<comment type="caution">
    <text evidence="3">The sequence shown here is derived from an EMBL/GenBank/DDBJ whole genome shotgun (WGS) entry which is preliminary data.</text>
</comment>
<dbReference type="InterPro" id="IPR026960">
    <property type="entry name" value="RVT-Znf"/>
</dbReference>
<protein>
    <submittedName>
        <fullName evidence="3">Ribonuclease H-like superfamily protein</fullName>
    </submittedName>
</protein>
<dbReference type="GO" id="GO:0003676">
    <property type="term" value="F:nucleic acid binding"/>
    <property type="evidence" value="ECO:0007669"/>
    <property type="project" value="InterPro"/>
</dbReference>
<evidence type="ECO:0000259" key="1">
    <source>
        <dbReference type="Pfam" id="PF13456"/>
    </source>
</evidence>
<feature type="domain" description="RNase H type-1" evidence="1">
    <location>
        <begin position="172"/>
        <end position="296"/>
    </location>
</feature>
<dbReference type="InterPro" id="IPR044730">
    <property type="entry name" value="RNase_H-like_dom_plant"/>
</dbReference>
<dbReference type="InterPro" id="IPR052929">
    <property type="entry name" value="RNase_H-like_EbsB-rel"/>
</dbReference>
<dbReference type="SUPFAM" id="SSF53098">
    <property type="entry name" value="Ribonuclease H-like"/>
    <property type="match status" value="1"/>
</dbReference>
<organism evidence="3 4">
    <name type="scientific">Rhynchospora pubera</name>
    <dbReference type="NCBI Taxonomy" id="906938"/>
    <lineage>
        <taxon>Eukaryota</taxon>
        <taxon>Viridiplantae</taxon>
        <taxon>Streptophyta</taxon>
        <taxon>Embryophyta</taxon>
        <taxon>Tracheophyta</taxon>
        <taxon>Spermatophyta</taxon>
        <taxon>Magnoliopsida</taxon>
        <taxon>Liliopsida</taxon>
        <taxon>Poales</taxon>
        <taxon>Cyperaceae</taxon>
        <taxon>Cyperoideae</taxon>
        <taxon>Rhynchosporeae</taxon>
        <taxon>Rhynchospora</taxon>
    </lineage>
</organism>
<feature type="domain" description="Reverse transcriptase zinc-binding" evidence="2">
    <location>
        <begin position="21"/>
        <end position="72"/>
    </location>
</feature>
<dbReference type="CDD" id="cd06222">
    <property type="entry name" value="RNase_H_like"/>
    <property type="match status" value="1"/>
</dbReference>
<keyword evidence="4" id="KW-1185">Reference proteome</keyword>
<dbReference type="Pfam" id="PF13456">
    <property type="entry name" value="RVT_3"/>
    <property type="match status" value="1"/>
</dbReference>
<dbReference type="InterPro" id="IPR036397">
    <property type="entry name" value="RNaseH_sf"/>
</dbReference>
<evidence type="ECO:0000313" key="4">
    <source>
        <dbReference type="Proteomes" id="UP001140206"/>
    </source>
</evidence>
<evidence type="ECO:0000259" key="2">
    <source>
        <dbReference type="Pfam" id="PF13966"/>
    </source>
</evidence>
<name>A0AAV8FIH7_9POAL</name>
<dbReference type="PANTHER" id="PTHR47074">
    <property type="entry name" value="BNAC02G40300D PROTEIN"/>
    <property type="match status" value="1"/>
</dbReference>
<dbReference type="EMBL" id="JAMFTS010000002">
    <property type="protein sequence ID" value="KAJ4791935.1"/>
    <property type="molecule type" value="Genomic_DNA"/>
</dbReference>
<dbReference type="Gene3D" id="3.30.420.10">
    <property type="entry name" value="Ribonuclease H-like superfamily/Ribonuclease H"/>
    <property type="match status" value="1"/>
</dbReference>
<accession>A0AAV8FIH7</accession>
<dbReference type="Pfam" id="PF13966">
    <property type="entry name" value="zf-RVT"/>
    <property type="match status" value="1"/>
</dbReference>
<gene>
    <name evidence="3" type="ORF">LUZ62_043181</name>
</gene>
<dbReference type="GO" id="GO:0004523">
    <property type="term" value="F:RNA-DNA hybrid ribonuclease activity"/>
    <property type="evidence" value="ECO:0007669"/>
    <property type="project" value="InterPro"/>
</dbReference>
<sequence length="324" mass="37074">MIFICGKNFGRVQFYLLGSPLFLWRAIHNALPTTHRLHKIFPHISPICIRCALQEEDVQHLIFGCPSSRTVWFASNMGLRIDQLPNDFSVIVKNILNDFQEDHRKMCFSIMWQIWKGRCDFYFKAHQFDVQSVIEKAQLTVYPKLQNVLIKQRKQHFDDKYELEKDMALLITDGSWDQKGNMGIAAVVYDPLGCLYNQVSKRGVAADALTAESNALLLAIQQAKSLLRVFTKICIFSDSQILVHCVNTRSVQDVPSWQAIQVVQQCIDELSDVQTITVKHAKREALLMAHTLANDARKGDGDRLCISQNQQDLRASGFFVWSLD</sequence>
<reference evidence="3" key="1">
    <citation type="submission" date="2022-08" db="EMBL/GenBank/DDBJ databases">
        <authorList>
            <person name="Marques A."/>
        </authorList>
    </citation>
    <scope>NUCLEOTIDE SEQUENCE</scope>
    <source>
        <strain evidence="3">RhyPub2mFocal</strain>
        <tissue evidence="3">Leaves</tissue>
    </source>
</reference>
<dbReference type="Proteomes" id="UP001140206">
    <property type="component" value="Chromosome 2"/>
</dbReference>
<evidence type="ECO:0000313" key="3">
    <source>
        <dbReference type="EMBL" id="KAJ4791935.1"/>
    </source>
</evidence>
<dbReference type="AlphaFoldDB" id="A0AAV8FIH7"/>
<dbReference type="InterPro" id="IPR002156">
    <property type="entry name" value="RNaseH_domain"/>
</dbReference>
<dbReference type="PANTHER" id="PTHR47074:SF11">
    <property type="entry name" value="REVERSE TRANSCRIPTASE-LIKE PROTEIN"/>
    <property type="match status" value="1"/>
</dbReference>
<dbReference type="InterPro" id="IPR012337">
    <property type="entry name" value="RNaseH-like_sf"/>
</dbReference>
<proteinExistence type="predicted"/>